<dbReference type="GO" id="GO:0030288">
    <property type="term" value="C:outer membrane-bounded periplasmic space"/>
    <property type="evidence" value="ECO:0007669"/>
    <property type="project" value="InterPro"/>
</dbReference>
<dbReference type="GO" id="GO:0005886">
    <property type="term" value="C:plasma membrane"/>
    <property type="evidence" value="ECO:0007669"/>
    <property type="project" value="UniProtKB-SubCell"/>
</dbReference>
<dbReference type="PROSITE" id="PS51352">
    <property type="entry name" value="THIOREDOXIN_2"/>
    <property type="match status" value="1"/>
</dbReference>
<dbReference type="Gene3D" id="3.40.30.10">
    <property type="entry name" value="Glutaredoxin"/>
    <property type="match status" value="1"/>
</dbReference>
<keyword evidence="8" id="KW-1185">Reference proteome</keyword>
<dbReference type="InterPro" id="IPR017937">
    <property type="entry name" value="Thioredoxin_CS"/>
</dbReference>
<evidence type="ECO:0000259" key="6">
    <source>
        <dbReference type="PROSITE" id="PS51352"/>
    </source>
</evidence>
<evidence type="ECO:0000313" key="8">
    <source>
        <dbReference type="Proteomes" id="UP000029998"/>
    </source>
</evidence>
<protein>
    <submittedName>
        <fullName evidence="7">Thiol:disulfide interchange protein</fullName>
    </submittedName>
</protein>
<dbReference type="InterPro" id="IPR004799">
    <property type="entry name" value="Periplasmic_diS_OxRdtase_DsbE"/>
</dbReference>
<comment type="caution">
    <text evidence="7">The sequence shown here is derived from an EMBL/GenBank/DDBJ whole genome shotgun (WGS) entry which is preliminary data.</text>
</comment>
<dbReference type="InterPro" id="IPR013740">
    <property type="entry name" value="Redoxin"/>
</dbReference>
<comment type="similarity">
    <text evidence="2">Belongs to the thioredoxin family. DsbE subfamily.</text>
</comment>
<feature type="domain" description="Thioredoxin" evidence="6">
    <location>
        <begin position="45"/>
        <end position="184"/>
    </location>
</feature>
<sequence length="194" mass="21480">MSSSPSPKRGAMRWLPLAFVALLGVLLGVGVLLSRNPNREALPSPLIGKAAPAFSLPVLHEPSRTVTSQELRGAPYLLNVWGSWCPACRDEHPVLTRFAETKRVRVVGYNWKDEPADALRWLDEFGNPYWLVLADYEGKVAIDWGIYGAPETFLVDANGMIRWKYVGPLTDDVIQKQLLPALQDVETTPTGVSL</sequence>
<dbReference type="EMBL" id="AVPU01000004">
    <property type="protein sequence ID" value="KGM55693.1"/>
    <property type="molecule type" value="Genomic_DNA"/>
</dbReference>
<evidence type="ECO:0000256" key="5">
    <source>
        <dbReference type="ARBA" id="ARBA00023284"/>
    </source>
</evidence>
<dbReference type="InterPro" id="IPR050553">
    <property type="entry name" value="Thioredoxin_ResA/DsbE_sf"/>
</dbReference>
<reference evidence="7 8" key="1">
    <citation type="submission" date="2013-08" db="EMBL/GenBank/DDBJ databases">
        <title>Genome sequencing of Lysobacter.</title>
        <authorList>
            <person name="Zhang S."/>
            <person name="Wang G."/>
        </authorList>
    </citation>
    <scope>NUCLEOTIDE SEQUENCE [LARGE SCALE GENOMIC DNA]</scope>
    <source>
        <strain evidence="7 8">GH1-9</strain>
    </source>
</reference>
<evidence type="ECO:0000313" key="7">
    <source>
        <dbReference type="EMBL" id="KGM55693.1"/>
    </source>
</evidence>
<name>A0A0A0F073_9GAMM</name>
<evidence type="ECO:0000256" key="4">
    <source>
        <dbReference type="ARBA" id="ARBA00023157"/>
    </source>
</evidence>
<dbReference type="InterPro" id="IPR013766">
    <property type="entry name" value="Thioredoxin_domain"/>
</dbReference>
<evidence type="ECO:0000256" key="2">
    <source>
        <dbReference type="ARBA" id="ARBA00007758"/>
    </source>
</evidence>
<dbReference type="eggNOG" id="COG0526">
    <property type="taxonomic scope" value="Bacteria"/>
</dbReference>
<dbReference type="NCBIfam" id="TIGR00385">
    <property type="entry name" value="dsbE"/>
    <property type="match status" value="1"/>
</dbReference>
<evidence type="ECO:0000256" key="3">
    <source>
        <dbReference type="ARBA" id="ARBA00022748"/>
    </source>
</evidence>
<dbReference type="PANTHER" id="PTHR42852:SF6">
    <property type="entry name" value="THIOL:DISULFIDE INTERCHANGE PROTEIN DSBE"/>
    <property type="match status" value="1"/>
</dbReference>
<evidence type="ECO:0000256" key="1">
    <source>
        <dbReference type="ARBA" id="ARBA00004383"/>
    </source>
</evidence>
<dbReference type="SUPFAM" id="SSF52833">
    <property type="entry name" value="Thioredoxin-like"/>
    <property type="match status" value="1"/>
</dbReference>
<proteinExistence type="inferred from homology"/>
<dbReference type="STRING" id="1385517.N800_13405"/>
<dbReference type="PANTHER" id="PTHR42852">
    <property type="entry name" value="THIOL:DISULFIDE INTERCHANGE PROTEIN DSBE"/>
    <property type="match status" value="1"/>
</dbReference>
<organism evidence="7 8">
    <name type="scientific">Lysobacter daejeonensis GH1-9</name>
    <dbReference type="NCBI Taxonomy" id="1385517"/>
    <lineage>
        <taxon>Bacteria</taxon>
        <taxon>Pseudomonadati</taxon>
        <taxon>Pseudomonadota</taxon>
        <taxon>Gammaproteobacteria</taxon>
        <taxon>Lysobacterales</taxon>
        <taxon>Lysobacteraceae</taxon>
        <taxon>Aerolutibacter</taxon>
    </lineage>
</organism>
<comment type="subcellular location">
    <subcellularLocation>
        <location evidence="1">Cell inner membrane</location>
        <topology evidence="1">Single-pass membrane protein</topology>
        <orientation evidence="1">Periplasmic side</orientation>
    </subcellularLocation>
</comment>
<dbReference type="RefSeq" id="WP_036135067.1">
    <property type="nucleotide sequence ID" value="NZ_AVPU01000004.1"/>
</dbReference>
<keyword evidence="4" id="KW-1015">Disulfide bond</keyword>
<dbReference type="PROSITE" id="PS00194">
    <property type="entry name" value="THIOREDOXIN_1"/>
    <property type="match status" value="1"/>
</dbReference>
<dbReference type="GO" id="GO:0015036">
    <property type="term" value="F:disulfide oxidoreductase activity"/>
    <property type="evidence" value="ECO:0007669"/>
    <property type="project" value="InterPro"/>
</dbReference>
<keyword evidence="3" id="KW-0201">Cytochrome c-type biogenesis</keyword>
<accession>A0A0A0F073</accession>
<dbReference type="CDD" id="cd03010">
    <property type="entry name" value="TlpA_like_DsbE"/>
    <property type="match status" value="1"/>
</dbReference>
<dbReference type="GO" id="GO:0017004">
    <property type="term" value="P:cytochrome complex assembly"/>
    <property type="evidence" value="ECO:0007669"/>
    <property type="project" value="UniProtKB-KW"/>
</dbReference>
<dbReference type="OrthoDB" id="9799347at2"/>
<dbReference type="InterPro" id="IPR036249">
    <property type="entry name" value="Thioredoxin-like_sf"/>
</dbReference>
<gene>
    <name evidence="7" type="ORF">N800_13405</name>
</gene>
<dbReference type="Pfam" id="PF08534">
    <property type="entry name" value="Redoxin"/>
    <property type="match status" value="1"/>
</dbReference>
<dbReference type="Proteomes" id="UP000029998">
    <property type="component" value="Unassembled WGS sequence"/>
</dbReference>
<keyword evidence="5" id="KW-0676">Redox-active center</keyword>
<dbReference type="AlphaFoldDB" id="A0A0A0F073"/>